<dbReference type="Gene3D" id="1.10.1740.10">
    <property type="match status" value="1"/>
</dbReference>
<feature type="domain" description="RNA polymerase sigma factor 70 region 4 type 2" evidence="6">
    <location>
        <begin position="125"/>
        <end position="176"/>
    </location>
</feature>
<dbReference type="OrthoDB" id="1097528at2"/>
<evidence type="ECO:0000256" key="1">
    <source>
        <dbReference type="ARBA" id="ARBA00010641"/>
    </source>
</evidence>
<dbReference type="PANTHER" id="PTHR43133">
    <property type="entry name" value="RNA POLYMERASE ECF-TYPE SIGMA FACTO"/>
    <property type="match status" value="1"/>
</dbReference>
<comment type="similarity">
    <text evidence="1">Belongs to the sigma-70 factor family. ECF subfamily.</text>
</comment>
<dbReference type="SUPFAM" id="SSF88659">
    <property type="entry name" value="Sigma3 and sigma4 domains of RNA polymerase sigma factors"/>
    <property type="match status" value="1"/>
</dbReference>
<dbReference type="CDD" id="cd06171">
    <property type="entry name" value="Sigma70_r4"/>
    <property type="match status" value="1"/>
</dbReference>
<dbReference type="InterPro" id="IPR013249">
    <property type="entry name" value="RNA_pol_sigma70_r4_t2"/>
</dbReference>
<dbReference type="GO" id="GO:0016987">
    <property type="term" value="F:sigma factor activity"/>
    <property type="evidence" value="ECO:0007669"/>
    <property type="project" value="UniProtKB-KW"/>
</dbReference>
<keyword evidence="8" id="KW-1185">Reference proteome</keyword>
<evidence type="ECO:0000256" key="4">
    <source>
        <dbReference type="ARBA" id="ARBA00023163"/>
    </source>
</evidence>
<evidence type="ECO:0000256" key="3">
    <source>
        <dbReference type="ARBA" id="ARBA00023082"/>
    </source>
</evidence>
<dbReference type="InterPro" id="IPR014284">
    <property type="entry name" value="RNA_pol_sigma-70_dom"/>
</dbReference>
<evidence type="ECO:0000313" key="7">
    <source>
        <dbReference type="EMBL" id="SER25494.1"/>
    </source>
</evidence>
<feature type="domain" description="RNA polymerase sigma-70 region 2" evidence="5">
    <location>
        <begin position="27"/>
        <end position="93"/>
    </location>
</feature>
<proteinExistence type="inferred from homology"/>
<evidence type="ECO:0000313" key="8">
    <source>
        <dbReference type="Proteomes" id="UP000199572"/>
    </source>
</evidence>
<gene>
    <name evidence="7" type="ORF">SAMN04488023_10676</name>
</gene>
<dbReference type="Gene3D" id="1.10.10.10">
    <property type="entry name" value="Winged helix-like DNA-binding domain superfamily/Winged helix DNA-binding domain"/>
    <property type="match status" value="1"/>
</dbReference>
<dbReference type="EMBL" id="FOGG01000006">
    <property type="protein sequence ID" value="SER25494.1"/>
    <property type="molecule type" value="Genomic_DNA"/>
</dbReference>
<keyword evidence="4" id="KW-0804">Transcription</keyword>
<dbReference type="Pfam" id="PF04542">
    <property type="entry name" value="Sigma70_r2"/>
    <property type="match status" value="1"/>
</dbReference>
<dbReference type="InterPro" id="IPR013325">
    <property type="entry name" value="RNA_pol_sigma_r2"/>
</dbReference>
<keyword evidence="2" id="KW-0805">Transcription regulation</keyword>
<organism evidence="7 8">
    <name type="scientific">Pedobacter rhizosphaerae</name>
    <dbReference type="NCBI Taxonomy" id="390241"/>
    <lineage>
        <taxon>Bacteria</taxon>
        <taxon>Pseudomonadati</taxon>
        <taxon>Bacteroidota</taxon>
        <taxon>Sphingobacteriia</taxon>
        <taxon>Sphingobacteriales</taxon>
        <taxon>Sphingobacteriaceae</taxon>
        <taxon>Pedobacter</taxon>
    </lineage>
</organism>
<dbReference type="Proteomes" id="UP000199572">
    <property type="component" value="Unassembled WGS sequence"/>
</dbReference>
<dbReference type="PANTHER" id="PTHR43133:SF46">
    <property type="entry name" value="RNA POLYMERASE SIGMA-70 FACTOR ECF SUBFAMILY"/>
    <property type="match status" value="1"/>
</dbReference>
<evidence type="ECO:0000259" key="6">
    <source>
        <dbReference type="Pfam" id="PF08281"/>
    </source>
</evidence>
<evidence type="ECO:0000256" key="2">
    <source>
        <dbReference type="ARBA" id="ARBA00023015"/>
    </source>
</evidence>
<evidence type="ECO:0000259" key="5">
    <source>
        <dbReference type="Pfam" id="PF04542"/>
    </source>
</evidence>
<dbReference type="AlphaFoldDB" id="A0A1H9MP68"/>
<dbReference type="NCBIfam" id="TIGR02937">
    <property type="entry name" value="sigma70-ECF"/>
    <property type="match status" value="1"/>
</dbReference>
<dbReference type="GO" id="GO:0006352">
    <property type="term" value="P:DNA-templated transcription initiation"/>
    <property type="evidence" value="ECO:0007669"/>
    <property type="project" value="InterPro"/>
</dbReference>
<dbReference type="SUPFAM" id="SSF88946">
    <property type="entry name" value="Sigma2 domain of RNA polymerase sigma factors"/>
    <property type="match status" value="1"/>
</dbReference>
<sequence length="185" mass="21867">MHTLSGESDEVLFDLLKEDSERAFSVLYTRYWEKLLEVAYIKLQSQEDAEEVVQQVFMRLWNSRHQTFLKYTFRTYISAALKYTIYAKYAERKKRNVISFEDELSHNLADNSTQHWLDFSQIRIEIENLVAQLPEKCQMVYRLSREEGLSTKEISANMDITEKTVEGHLTKALKHIKGNLSMLFI</sequence>
<protein>
    <submittedName>
        <fullName evidence="7">RNA polymerase sigma-70 factor, ECF subfamily</fullName>
    </submittedName>
</protein>
<dbReference type="STRING" id="390241.SAMN04488023_10676"/>
<dbReference type="InterPro" id="IPR039425">
    <property type="entry name" value="RNA_pol_sigma-70-like"/>
</dbReference>
<keyword evidence="3" id="KW-0731">Sigma factor</keyword>
<accession>A0A1H9MP68</accession>
<dbReference type="InterPro" id="IPR007627">
    <property type="entry name" value="RNA_pol_sigma70_r2"/>
</dbReference>
<name>A0A1H9MP68_9SPHI</name>
<reference evidence="8" key="1">
    <citation type="submission" date="2016-10" db="EMBL/GenBank/DDBJ databases">
        <authorList>
            <person name="Varghese N."/>
            <person name="Submissions S."/>
        </authorList>
    </citation>
    <scope>NUCLEOTIDE SEQUENCE [LARGE SCALE GENOMIC DNA]</scope>
    <source>
        <strain evidence="8">DSM 18610</strain>
    </source>
</reference>
<dbReference type="InterPro" id="IPR013324">
    <property type="entry name" value="RNA_pol_sigma_r3/r4-like"/>
</dbReference>
<dbReference type="InterPro" id="IPR036388">
    <property type="entry name" value="WH-like_DNA-bd_sf"/>
</dbReference>
<dbReference type="Pfam" id="PF08281">
    <property type="entry name" value="Sigma70_r4_2"/>
    <property type="match status" value="1"/>
</dbReference>
<dbReference type="RefSeq" id="WP_090882719.1">
    <property type="nucleotide sequence ID" value="NZ_FOGG01000006.1"/>
</dbReference>
<dbReference type="GO" id="GO:0003677">
    <property type="term" value="F:DNA binding"/>
    <property type="evidence" value="ECO:0007669"/>
    <property type="project" value="InterPro"/>
</dbReference>